<proteinExistence type="inferred from homology"/>
<dbReference type="PANTHER" id="PTHR30290">
    <property type="entry name" value="PERIPLASMIC BINDING COMPONENT OF ABC TRANSPORTER"/>
    <property type="match status" value="1"/>
</dbReference>
<keyword evidence="7" id="KW-1185">Reference proteome</keyword>
<evidence type="ECO:0000256" key="3">
    <source>
        <dbReference type="ARBA" id="ARBA00022448"/>
    </source>
</evidence>
<dbReference type="InterPro" id="IPR000914">
    <property type="entry name" value="SBP_5_dom"/>
</dbReference>
<gene>
    <name evidence="6" type="primary">oppA</name>
    <name evidence="6" type="ORF">A6302_01657</name>
</gene>
<reference evidence="6 7" key="1">
    <citation type="submission" date="2016-07" db="EMBL/GenBank/DDBJ databases">
        <title>Draft Genome Sequence of Methylobrevis pamukkalensis PK2.</title>
        <authorList>
            <person name="Vasilenko O.V."/>
            <person name="Doronina N.V."/>
            <person name="Shmareva M.N."/>
            <person name="Tarlachkov S.V."/>
            <person name="Mustakhimov I."/>
            <person name="Trotsenko Y.A."/>
        </authorList>
    </citation>
    <scope>NUCLEOTIDE SEQUENCE [LARGE SCALE GENOMIC DNA]</scope>
    <source>
        <strain evidence="6 7">PK2</strain>
    </source>
</reference>
<dbReference type="GO" id="GO:0043190">
    <property type="term" value="C:ATP-binding cassette (ABC) transporter complex"/>
    <property type="evidence" value="ECO:0007669"/>
    <property type="project" value="InterPro"/>
</dbReference>
<protein>
    <submittedName>
        <fullName evidence="6">Periplasmic oligopeptide-binding protein</fullName>
    </submittedName>
</protein>
<accession>A0A1E3H3W7</accession>
<name>A0A1E3H3W7_9HYPH</name>
<organism evidence="6 7">
    <name type="scientific">Methylobrevis pamukkalensis</name>
    <dbReference type="NCBI Taxonomy" id="1439726"/>
    <lineage>
        <taxon>Bacteria</taxon>
        <taxon>Pseudomonadati</taxon>
        <taxon>Pseudomonadota</taxon>
        <taxon>Alphaproteobacteria</taxon>
        <taxon>Hyphomicrobiales</taxon>
        <taxon>Pleomorphomonadaceae</taxon>
        <taxon>Methylobrevis</taxon>
    </lineage>
</organism>
<dbReference type="Gene3D" id="3.90.76.10">
    <property type="entry name" value="Dipeptide-binding Protein, Domain 1"/>
    <property type="match status" value="1"/>
</dbReference>
<comment type="caution">
    <text evidence="6">The sequence shown here is derived from an EMBL/GenBank/DDBJ whole genome shotgun (WGS) entry which is preliminary data.</text>
</comment>
<dbReference type="GO" id="GO:0030288">
    <property type="term" value="C:outer membrane-bounded periplasmic space"/>
    <property type="evidence" value="ECO:0007669"/>
    <property type="project" value="UniProtKB-ARBA"/>
</dbReference>
<dbReference type="Gene3D" id="3.10.105.10">
    <property type="entry name" value="Dipeptide-binding Protein, Domain 3"/>
    <property type="match status" value="1"/>
</dbReference>
<dbReference type="PIRSF" id="PIRSF002741">
    <property type="entry name" value="MppA"/>
    <property type="match status" value="1"/>
</dbReference>
<dbReference type="PATRIC" id="fig|1439726.3.peg.1749"/>
<dbReference type="Gene3D" id="3.40.190.10">
    <property type="entry name" value="Periplasmic binding protein-like II"/>
    <property type="match status" value="1"/>
</dbReference>
<dbReference type="OrthoDB" id="8279104at2"/>
<evidence type="ECO:0000256" key="1">
    <source>
        <dbReference type="ARBA" id="ARBA00004418"/>
    </source>
</evidence>
<dbReference type="CDD" id="cd00995">
    <property type="entry name" value="PBP2_NikA_DppA_OppA_like"/>
    <property type="match status" value="1"/>
</dbReference>
<dbReference type="InterPro" id="IPR006311">
    <property type="entry name" value="TAT_signal"/>
</dbReference>
<dbReference type="RefSeq" id="WP_069306500.1">
    <property type="nucleotide sequence ID" value="NZ_MCRJ01000032.1"/>
</dbReference>
<dbReference type="GO" id="GO:0015833">
    <property type="term" value="P:peptide transport"/>
    <property type="evidence" value="ECO:0007669"/>
    <property type="project" value="TreeGrafter"/>
</dbReference>
<comment type="subcellular location">
    <subcellularLocation>
        <location evidence="1">Periplasm</location>
    </subcellularLocation>
</comment>
<dbReference type="GO" id="GO:1904680">
    <property type="term" value="F:peptide transmembrane transporter activity"/>
    <property type="evidence" value="ECO:0007669"/>
    <property type="project" value="TreeGrafter"/>
</dbReference>
<dbReference type="PROSITE" id="PS51318">
    <property type="entry name" value="TAT"/>
    <property type="match status" value="1"/>
</dbReference>
<evidence type="ECO:0000256" key="4">
    <source>
        <dbReference type="ARBA" id="ARBA00022729"/>
    </source>
</evidence>
<evidence type="ECO:0000256" key="2">
    <source>
        <dbReference type="ARBA" id="ARBA00005695"/>
    </source>
</evidence>
<dbReference type="EMBL" id="MCRJ01000032">
    <property type="protein sequence ID" value="ODN71023.1"/>
    <property type="molecule type" value="Genomic_DNA"/>
</dbReference>
<dbReference type="Pfam" id="PF00496">
    <property type="entry name" value="SBP_bac_5"/>
    <property type="match status" value="1"/>
</dbReference>
<dbReference type="InterPro" id="IPR030678">
    <property type="entry name" value="Peptide/Ni-bd"/>
</dbReference>
<keyword evidence="3" id="KW-0813">Transport</keyword>
<sequence length="544" mass="59665">MSAYETGRPGVSRRTALMMGASALAGVAVMASGVRMAKAAEQVLKIAHPVFDMDWSPLRGGGAHQRQTSLWWASPMYFDADNQIHPYVFTAWTPSEDLKVWTFAIDPKAVFSDGSKITAADVKGSFELAAMPSTKHQRVNQVLAGVVGYDEVTAGSAKEMPGIVADGEETVVITLTQPDPIFFMRLANHLVPIVKPSEARDENGEEVIDWWSPDLGGVSSGPFKLVELDLDGGRLAFEPNENFFGPKPKLARIEIQTVEDAVTATALLKKGEFAAHTELVTSTIAQDLGPDFAKGPIIPTSQHFWLDSSKKPMDDPKVRQALIMAVDRDGLMKASFPDGPHVKADQILNSVPGVDESFEPYPFDPEAAWKLLAESSYGGPERLPKLMMVGISSPAIEAAAQYIAEQWRQNLGITAVEMKPQQDGYSGPDQANVQIFRDDVGTRVPDAVTYLWGAIYSGSSNAKNKLGGYRNEEIDALLIEASAKAADDPERIALAQKAQRLFREDWNFIPWYDQAMSRWANANVKGMDKNLDWQVVEPWNIELV</sequence>
<dbReference type="InterPro" id="IPR039424">
    <property type="entry name" value="SBP_5"/>
</dbReference>
<evidence type="ECO:0000313" key="7">
    <source>
        <dbReference type="Proteomes" id="UP000094622"/>
    </source>
</evidence>
<dbReference type="AlphaFoldDB" id="A0A1E3H3W7"/>
<comment type="similarity">
    <text evidence="2">Belongs to the bacterial solute-binding protein 5 family.</text>
</comment>
<dbReference type="SUPFAM" id="SSF53850">
    <property type="entry name" value="Periplasmic binding protein-like II"/>
    <property type="match status" value="1"/>
</dbReference>
<keyword evidence="4" id="KW-0732">Signal</keyword>
<feature type="domain" description="Solute-binding protein family 5" evidence="5">
    <location>
        <begin position="84"/>
        <end position="458"/>
    </location>
</feature>
<evidence type="ECO:0000259" key="5">
    <source>
        <dbReference type="Pfam" id="PF00496"/>
    </source>
</evidence>
<evidence type="ECO:0000313" key="6">
    <source>
        <dbReference type="EMBL" id="ODN71023.1"/>
    </source>
</evidence>
<dbReference type="Proteomes" id="UP000094622">
    <property type="component" value="Unassembled WGS sequence"/>
</dbReference>
<dbReference type="PANTHER" id="PTHR30290:SF10">
    <property type="entry name" value="PERIPLASMIC OLIGOPEPTIDE-BINDING PROTEIN-RELATED"/>
    <property type="match status" value="1"/>
</dbReference>